<protein>
    <submittedName>
        <fullName evidence="2">Uncharacterized protein</fullName>
    </submittedName>
</protein>
<feature type="region of interest" description="Disordered" evidence="1">
    <location>
        <begin position="39"/>
        <end position="114"/>
    </location>
</feature>
<feature type="compositionally biased region" description="Basic residues" evidence="1">
    <location>
        <begin position="103"/>
        <end position="112"/>
    </location>
</feature>
<evidence type="ECO:0000313" key="2">
    <source>
        <dbReference type="EMBL" id="XCG52551.1"/>
    </source>
</evidence>
<dbReference type="EMBL" id="CP159256">
    <property type="protein sequence ID" value="XCG52551.1"/>
    <property type="molecule type" value="Genomic_DNA"/>
</dbReference>
<reference evidence="2" key="1">
    <citation type="submission" date="2024-06" db="EMBL/GenBank/DDBJ databases">
        <title>Mesorhizobium karijinii sp. nov., a symbiont of the iconic Swainsona formosa from arid Australia.</title>
        <authorList>
            <person name="Hill Y.J."/>
            <person name="Watkin E.L.J."/>
            <person name="O'Hara G.W."/>
            <person name="Terpolilli J."/>
            <person name="Tye M.L."/>
            <person name="Kohlmeier M.G."/>
        </authorList>
    </citation>
    <scope>NUCLEOTIDE SEQUENCE</scope>
    <source>
        <strain evidence="2">WSM2240</strain>
        <plasmid evidence="2">pMk2240A</plasmid>
    </source>
</reference>
<sequence length="134" mass="14855">MRQKTRPFVVELKRKRAVRQNRSIWGDVDLSAIAGEAIATPSTAEPAVAAPPGDRRPSALDGGIAPPVAEAAGEADRCPETHEAGVADEVERVETPTDDRTPRRAARVRRRPERALPRGERWKLRLPKVLRDKR</sequence>
<organism evidence="2">
    <name type="scientific">Mesorhizobium sp. WSM2240</name>
    <dbReference type="NCBI Taxonomy" id="3228851"/>
    <lineage>
        <taxon>Bacteria</taxon>
        <taxon>Pseudomonadati</taxon>
        <taxon>Pseudomonadota</taxon>
        <taxon>Alphaproteobacteria</taxon>
        <taxon>Hyphomicrobiales</taxon>
        <taxon>Phyllobacteriaceae</taxon>
        <taxon>Mesorhizobium</taxon>
    </lineage>
</organism>
<dbReference type="RefSeq" id="WP_353646754.1">
    <property type="nucleotide sequence ID" value="NZ_CP159256.1"/>
</dbReference>
<accession>A0AAU8D107</accession>
<name>A0AAU8D107_9HYPH</name>
<evidence type="ECO:0000256" key="1">
    <source>
        <dbReference type="SAM" id="MobiDB-lite"/>
    </source>
</evidence>
<feature type="compositionally biased region" description="Basic and acidic residues" evidence="1">
    <location>
        <begin position="74"/>
        <end position="102"/>
    </location>
</feature>
<geneLocation type="plasmid" evidence="2">
    <name>pMk2240A</name>
</geneLocation>
<gene>
    <name evidence="2" type="ORF">ABVK50_30970</name>
</gene>
<keyword evidence="2" id="KW-0614">Plasmid</keyword>
<dbReference type="AlphaFoldDB" id="A0AAU8D107"/>
<proteinExistence type="predicted"/>